<dbReference type="SUPFAM" id="SSF51658">
    <property type="entry name" value="Xylose isomerase-like"/>
    <property type="match status" value="1"/>
</dbReference>
<keyword evidence="2" id="KW-0413">Isomerase</keyword>
<dbReference type="GO" id="GO:0016853">
    <property type="term" value="F:isomerase activity"/>
    <property type="evidence" value="ECO:0007669"/>
    <property type="project" value="UniProtKB-KW"/>
</dbReference>
<name>A0AB34L4Z5_PARDI</name>
<feature type="domain" description="Xylose isomerase-like TIM barrel" evidence="1">
    <location>
        <begin position="58"/>
        <end position="281"/>
    </location>
</feature>
<dbReference type="InterPro" id="IPR050312">
    <property type="entry name" value="IolE/XylAMocC-like"/>
</dbReference>
<dbReference type="Proteomes" id="UP000027850">
    <property type="component" value="Unassembled WGS sequence"/>
</dbReference>
<dbReference type="RefSeq" id="WP_051635738.1">
    <property type="nucleotide sequence ID" value="NZ_JNHK01000092.1"/>
</dbReference>
<dbReference type="InterPro" id="IPR036237">
    <property type="entry name" value="Xyl_isomerase-like_sf"/>
</dbReference>
<gene>
    <name evidence="2" type="ORF">M091_1758</name>
</gene>
<dbReference type="Gene3D" id="3.20.20.150">
    <property type="entry name" value="Divalent-metal-dependent TIM barrel enzymes"/>
    <property type="match status" value="1"/>
</dbReference>
<organism evidence="2 3">
    <name type="scientific">Parabacteroides distasonis str. 3776 D15 i</name>
    <dbReference type="NCBI Taxonomy" id="1339342"/>
    <lineage>
        <taxon>Bacteria</taxon>
        <taxon>Pseudomonadati</taxon>
        <taxon>Bacteroidota</taxon>
        <taxon>Bacteroidia</taxon>
        <taxon>Bacteroidales</taxon>
        <taxon>Tannerellaceae</taxon>
        <taxon>Parabacteroides</taxon>
    </lineage>
</organism>
<evidence type="ECO:0000259" key="1">
    <source>
        <dbReference type="Pfam" id="PF01261"/>
    </source>
</evidence>
<comment type="caution">
    <text evidence="2">The sequence shown here is derived from an EMBL/GenBank/DDBJ whole genome shotgun (WGS) entry which is preliminary data.</text>
</comment>
<evidence type="ECO:0000313" key="3">
    <source>
        <dbReference type="Proteomes" id="UP000027850"/>
    </source>
</evidence>
<dbReference type="PANTHER" id="PTHR12110">
    <property type="entry name" value="HYDROXYPYRUVATE ISOMERASE"/>
    <property type="match status" value="1"/>
</dbReference>
<accession>A0AB34L4Z5</accession>
<dbReference type="AlphaFoldDB" id="A0AB34L4Z5"/>
<protein>
    <submittedName>
        <fullName evidence="2">Xylose isomerase-like TIM barrel family protein</fullName>
    </submittedName>
</protein>
<evidence type="ECO:0000313" key="2">
    <source>
        <dbReference type="EMBL" id="KDS35978.1"/>
    </source>
</evidence>
<reference evidence="2 3" key="1">
    <citation type="submission" date="2014-04" db="EMBL/GenBank/DDBJ databases">
        <authorList>
            <person name="Sears C."/>
            <person name="Carroll K."/>
            <person name="Sack B.R."/>
            <person name="Qadri F."/>
            <person name="Myers L.L."/>
            <person name="Chung G.-T."/>
            <person name="Escheverria P."/>
            <person name="Fraser C.M."/>
            <person name="Sadzewicz L."/>
            <person name="Shefchek K.A."/>
            <person name="Tallon L."/>
            <person name="Das S.P."/>
            <person name="Daugherty S."/>
            <person name="Mongodin E.F."/>
        </authorList>
    </citation>
    <scope>NUCLEOTIDE SEQUENCE [LARGE SCALE GENOMIC DNA]</scope>
    <source>
        <strain evidence="2 3">3776 D15 i</strain>
    </source>
</reference>
<dbReference type="EMBL" id="JNHK01000092">
    <property type="protein sequence ID" value="KDS35978.1"/>
    <property type="molecule type" value="Genomic_DNA"/>
</dbReference>
<proteinExistence type="predicted"/>
<sequence length="287" mass="32433">MDRRQFIKTAGLLPTVCLLSEYASAAKKEVADQLPRFGLITGNTGGKWLEENPRKALRTIARLGYKELEFGGSIGDMKPAELNKFLKDCGLKALAGATSMQAMHDKKQLLRDIDTCKELGQEYIVCYWPWLDGGENKTLEDWKLVAENLNRGGKICREEGLKLLYHNHDIEFRVTEGQLPFDTLVPALDPQLVNVELDLYWVRKGDQHPETCIKKYPGRFPIFHVKDMDNTAARDFAYVGEGCIDFPSIFKLNKIAGAKHFIVEHDKPADPELCIRTAAAYLSGIRF</sequence>
<dbReference type="InterPro" id="IPR013022">
    <property type="entry name" value="Xyl_isomerase-like_TIM-brl"/>
</dbReference>
<dbReference type="Pfam" id="PF01261">
    <property type="entry name" value="AP_endonuc_2"/>
    <property type="match status" value="1"/>
</dbReference>
<dbReference type="PANTHER" id="PTHR12110:SF41">
    <property type="entry name" value="INOSOSE DEHYDRATASE"/>
    <property type="match status" value="1"/>
</dbReference>